<name>A0ABX0SER1_9ACTN</name>
<dbReference type="RefSeq" id="WP_376837261.1">
    <property type="nucleotide sequence ID" value="NZ_BAAAOO010000002.1"/>
</dbReference>
<keyword evidence="8" id="KW-1185">Reference proteome</keyword>
<keyword evidence="4" id="KW-0479">Metal-binding</keyword>
<dbReference type="SFLD" id="SFLDG01017">
    <property type="entry name" value="Polyprenyl_Transferase_Like"/>
    <property type="match status" value="1"/>
</dbReference>
<accession>A0ABX0SER1</accession>
<dbReference type="InterPro" id="IPR033749">
    <property type="entry name" value="Polyprenyl_synt_CS"/>
</dbReference>
<dbReference type="GO" id="GO:0000010">
    <property type="term" value="F:heptaprenyl diphosphate synthase activity"/>
    <property type="evidence" value="ECO:0007669"/>
    <property type="project" value="UniProtKB-EC"/>
</dbReference>
<dbReference type="EC" id="2.5.1.30" evidence="7"/>
<evidence type="ECO:0000256" key="4">
    <source>
        <dbReference type="ARBA" id="ARBA00022723"/>
    </source>
</evidence>
<dbReference type="PANTHER" id="PTHR12001">
    <property type="entry name" value="GERANYLGERANYL PYROPHOSPHATE SYNTHASE"/>
    <property type="match status" value="1"/>
</dbReference>
<gene>
    <name evidence="7" type="ORF">FB473_000438</name>
</gene>
<dbReference type="EMBL" id="JAAMOZ010000001">
    <property type="protein sequence ID" value="NIH55793.1"/>
    <property type="molecule type" value="Genomic_DNA"/>
</dbReference>
<keyword evidence="5" id="KW-0460">Magnesium</keyword>
<comment type="cofactor">
    <cofactor evidence="1">
        <name>Mg(2+)</name>
        <dbReference type="ChEBI" id="CHEBI:18420"/>
    </cofactor>
</comment>
<evidence type="ECO:0000256" key="3">
    <source>
        <dbReference type="ARBA" id="ARBA00022679"/>
    </source>
</evidence>
<dbReference type="Proteomes" id="UP000749311">
    <property type="component" value="Unassembled WGS sequence"/>
</dbReference>
<dbReference type="InterPro" id="IPR000092">
    <property type="entry name" value="Polyprenyl_synt"/>
</dbReference>
<evidence type="ECO:0000256" key="5">
    <source>
        <dbReference type="ARBA" id="ARBA00022842"/>
    </source>
</evidence>
<evidence type="ECO:0000313" key="7">
    <source>
        <dbReference type="EMBL" id="NIH55793.1"/>
    </source>
</evidence>
<evidence type="ECO:0000256" key="2">
    <source>
        <dbReference type="ARBA" id="ARBA00006706"/>
    </source>
</evidence>
<dbReference type="SUPFAM" id="SSF48576">
    <property type="entry name" value="Terpenoid synthases"/>
    <property type="match status" value="1"/>
</dbReference>
<evidence type="ECO:0000256" key="1">
    <source>
        <dbReference type="ARBA" id="ARBA00001946"/>
    </source>
</evidence>
<comment type="similarity">
    <text evidence="2 6">Belongs to the FPP/GGPP synthase family.</text>
</comment>
<dbReference type="Pfam" id="PF00348">
    <property type="entry name" value="polyprenyl_synt"/>
    <property type="match status" value="1"/>
</dbReference>
<evidence type="ECO:0000256" key="6">
    <source>
        <dbReference type="RuleBase" id="RU004466"/>
    </source>
</evidence>
<dbReference type="InterPro" id="IPR008949">
    <property type="entry name" value="Isoprenoid_synthase_dom_sf"/>
</dbReference>
<proteinExistence type="inferred from homology"/>
<protein>
    <submittedName>
        <fullName evidence="7">Heptaprenyl diphosphate synthase</fullName>
        <ecNumber evidence="7">2.5.1.30</ecNumber>
    </submittedName>
</protein>
<reference evidence="7 8" key="1">
    <citation type="submission" date="2020-02" db="EMBL/GenBank/DDBJ databases">
        <title>Sequencing the genomes of 1000 actinobacteria strains.</title>
        <authorList>
            <person name="Klenk H.-P."/>
        </authorList>
    </citation>
    <scope>NUCLEOTIDE SEQUENCE [LARGE SCALE GENOMIC DNA]</scope>
    <source>
        <strain evidence="7 8">DSM 19609</strain>
    </source>
</reference>
<dbReference type="PROSITE" id="PS00444">
    <property type="entry name" value="POLYPRENYL_SYNTHASE_2"/>
    <property type="match status" value="1"/>
</dbReference>
<comment type="caution">
    <text evidence="7">The sequence shown here is derived from an EMBL/GenBank/DDBJ whole genome shotgun (WGS) entry which is preliminary data.</text>
</comment>
<organism evidence="7 8">
    <name type="scientific">Brooklawnia cerclae</name>
    <dbReference type="NCBI Taxonomy" id="349934"/>
    <lineage>
        <taxon>Bacteria</taxon>
        <taxon>Bacillati</taxon>
        <taxon>Actinomycetota</taxon>
        <taxon>Actinomycetes</taxon>
        <taxon>Propionibacteriales</taxon>
        <taxon>Propionibacteriaceae</taxon>
        <taxon>Brooklawnia</taxon>
    </lineage>
</organism>
<dbReference type="SFLD" id="SFLDS00005">
    <property type="entry name" value="Isoprenoid_Synthase_Type_I"/>
    <property type="match status" value="1"/>
</dbReference>
<keyword evidence="3 6" id="KW-0808">Transferase</keyword>
<dbReference type="CDD" id="cd00685">
    <property type="entry name" value="Trans_IPPS_HT"/>
    <property type="match status" value="1"/>
</dbReference>
<dbReference type="PANTHER" id="PTHR12001:SF69">
    <property type="entry name" value="ALL TRANS-POLYPRENYL-DIPHOSPHATE SYNTHASE PDSS1"/>
    <property type="match status" value="1"/>
</dbReference>
<dbReference type="Gene3D" id="1.10.600.10">
    <property type="entry name" value="Farnesyl Diphosphate Synthase"/>
    <property type="match status" value="1"/>
</dbReference>
<sequence>MAMVVDDEFAAIVAGHLETIEERLYTAAVAENPFVTQAATHVVAAGGKRFRPALVVAAAYCGDRVDAEQLVRAALVVELTHVASLYHDDVMDEADMRRGVSSANAAYGNSVAILVGDYLFARASSEVALLGVDYVRLQAQTFAELVQGQIAETIGAGPDDDPVEHYLGVVAGKTASLIRTSAVFGGMVGGAPPEVLEALASFGFEIGMAFQLSDDLIDVISDDTGKTPGTDLREGIPTLPTLLLRASGDPEDRRLVELIDGGLDRDEDLAIVLSGLRASAVIGQVRETIVGRADTARAYLDALPDGPAKRALQRRCDDVVTRLS</sequence>
<evidence type="ECO:0000313" key="8">
    <source>
        <dbReference type="Proteomes" id="UP000749311"/>
    </source>
</evidence>